<evidence type="ECO:0000256" key="1">
    <source>
        <dbReference type="SAM" id="Phobius"/>
    </source>
</evidence>
<feature type="transmembrane region" description="Helical" evidence="1">
    <location>
        <begin position="5"/>
        <end position="23"/>
    </location>
</feature>
<dbReference type="AlphaFoldDB" id="A0A1U9KE33"/>
<keyword evidence="1" id="KW-0812">Transmembrane</keyword>
<keyword evidence="3" id="KW-1185">Reference proteome</keyword>
<accession>A0A1U9KE33</accession>
<keyword evidence="1" id="KW-0472">Membrane</keyword>
<feature type="transmembrane region" description="Helical" evidence="1">
    <location>
        <begin position="29"/>
        <end position="50"/>
    </location>
</feature>
<proteinExistence type="predicted"/>
<dbReference type="Proteomes" id="UP000188937">
    <property type="component" value="Chromosome"/>
</dbReference>
<protein>
    <submittedName>
        <fullName evidence="2">Uncharacterized protein</fullName>
    </submittedName>
</protein>
<keyword evidence="1" id="KW-1133">Transmembrane helix</keyword>
<evidence type="ECO:0000313" key="2">
    <source>
        <dbReference type="EMBL" id="AQS83989.1"/>
    </source>
</evidence>
<dbReference type="EMBL" id="CP014692">
    <property type="protein sequence ID" value="AQS83989.1"/>
    <property type="molecule type" value="Genomic_DNA"/>
</dbReference>
<gene>
    <name evidence="2" type="ORF">A0U92_03515</name>
</gene>
<reference evidence="2 3" key="1">
    <citation type="submission" date="2016-03" db="EMBL/GenBank/DDBJ databases">
        <title>Acetic acid bacteria sequencing.</title>
        <authorList>
            <person name="Brandt J."/>
            <person name="Jakob F."/>
            <person name="Vogel R.F."/>
        </authorList>
    </citation>
    <scope>NUCLEOTIDE SEQUENCE [LARGE SCALE GENOMIC DNA]</scope>
    <source>
        <strain evidence="2 3">TMW2.1153</strain>
    </source>
</reference>
<dbReference type="KEGG" id="aace:A0U92_03515"/>
<dbReference type="RefSeq" id="WP_077812025.1">
    <property type="nucleotide sequence ID" value="NZ_CP014692.1"/>
</dbReference>
<sequence>MRQTLIETSITIFINGVLVGVLADHPWSWVTPCAVVSIVCTWVLFLRLLLCIPSDKERQS</sequence>
<evidence type="ECO:0000313" key="3">
    <source>
        <dbReference type="Proteomes" id="UP000188937"/>
    </source>
</evidence>
<name>A0A1U9KE33_ACEAC</name>
<organism evidence="2 3">
    <name type="scientific">Acetobacter aceti</name>
    <dbReference type="NCBI Taxonomy" id="435"/>
    <lineage>
        <taxon>Bacteria</taxon>
        <taxon>Pseudomonadati</taxon>
        <taxon>Pseudomonadota</taxon>
        <taxon>Alphaproteobacteria</taxon>
        <taxon>Acetobacterales</taxon>
        <taxon>Acetobacteraceae</taxon>
        <taxon>Acetobacter</taxon>
        <taxon>Acetobacter subgen. Acetobacter</taxon>
    </lineage>
</organism>